<dbReference type="InterPro" id="IPR036662">
    <property type="entry name" value="PTS_EIIA_man-typ_sf"/>
</dbReference>
<comment type="caution">
    <text evidence="10">The sequence shown here is derived from an EMBL/GenBank/DDBJ whole genome shotgun (WGS) entry which is preliminary data.</text>
</comment>
<evidence type="ECO:0000256" key="1">
    <source>
        <dbReference type="ARBA" id="ARBA00004496"/>
    </source>
</evidence>
<dbReference type="Proteomes" id="UP001500399">
    <property type="component" value="Unassembled WGS sequence"/>
</dbReference>
<keyword evidence="3" id="KW-0963">Cytoplasm</keyword>
<proteinExistence type="predicted"/>
<evidence type="ECO:0000256" key="2">
    <source>
        <dbReference type="ARBA" id="ARBA00022448"/>
    </source>
</evidence>
<sequence length="143" mass="15275">MFGIIVGTHGIFAEEIVKSCEMICGAQTNVRAVTLVPGEGPDDVVKKYEAAIETLDCADGVLFLNDLFGGSPYNAACRLAANNEKYGIVTGVNLPMLIEMVSAQLIGGEYNILALMEQAAEAGRNGTQLFHASTMEEEEDDDL</sequence>
<dbReference type="RefSeq" id="WP_304987642.1">
    <property type="nucleotide sequence ID" value="NZ_BAAACR010000002.1"/>
</dbReference>
<dbReference type="InterPro" id="IPR033887">
    <property type="entry name" value="PTS_IIA_man"/>
</dbReference>
<evidence type="ECO:0000256" key="6">
    <source>
        <dbReference type="ARBA" id="ARBA00022679"/>
    </source>
</evidence>
<dbReference type="SUPFAM" id="SSF53062">
    <property type="entry name" value="PTS system fructose IIA component-like"/>
    <property type="match status" value="1"/>
</dbReference>
<protein>
    <submittedName>
        <fullName evidence="10">Mannose/fructose/sorbose PTS transporter subunit IIA</fullName>
    </submittedName>
</protein>
<feature type="domain" description="PTS EIIA type-4" evidence="9">
    <location>
        <begin position="1"/>
        <end position="127"/>
    </location>
</feature>
<keyword evidence="6" id="KW-0808">Transferase</keyword>
<accession>A0ABP3CFF0</accession>
<gene>
    <name evidence="10" type="ORF">GCM10008919_02300</name>
</gene>
<evidence type="ECO:0000256" key="3">
    <source>
        <dbReference type="ARBA" id="ARBA00022490"/>
    </source>
</evidence>
<keyword evidence="4" id="KW-0597">Phosphoprotein</keyword>
<reference evidence="11" key="1">
    <citation type="journal article" date="2019" name="Int. J. Syst. Evol. Microbiol.">
        <title>The Global Catalogue of Microorganisms (GCM) 10K type strain sequencing project: providing services to taxonomists for standard genome sequencing and annotation.</title>
        <authorList>
            <consortium name="The Broad Institute Genomics Platform"/>
            <consortium name="The Broad Institute Genome Sequencing Center for Infectious Disease"/>
            <person name="Wu L."/>
            <person name="Ma J."/>
        </authorList>
    </citation>
    <scope>NUCLEOTIDE SEQUENCE [LARGE SCALE GENOMIC DNA]</scope>
    <source>
        <strain evidence="11">JCM 8542</strain>
    </source>
</reference>
<dbReference type="Gene3D" id="3.40.50.510">
    <property type="entry name" value="Phosphotransferase system, mannose-type IIA component"/>
    <property type="match status" value="1"/>
</dbReference>
<dbReference type="PROSITE" id="PS51096">
    <property type="entry name" value="PTS_EIIA_TYPE_4"/>
    <property type="match status" value="1"/>
</dbReference>
<keyword evidence="5" id="KW-0762">Sugar transport</keyword>
<name>A0ABP3CFF0_9FIRM</name>
<evidence type="ECO:0000256" key="4">
    <source>
        <dbReference type="ARBA" id="ARBA00022553"/>
    </source>
</evidence>
<evidence type="ECO:0000256" key="8">
    <source>
        <dbReference type="ARBA" id="ARBA00022777"/>
    </source>
</evidence>
<evidence type="ECO:0000313" key="10">
    <source>
        <dbReference type="EMBL" id="GAA0202526.1"/>
    </source>
</evidence>
<keyword evidence="8" id="KW-0418">Kinase</keyword>
<evidence type="ECO:0000313" key="11">
    <source>
        <dbReference type="Proteomes" id="UP001500399"/>
    </source>
</evidence>
<keyword evidence="7" id="KW-0598">Phosphotransferase system</keyword>
<dbReference type="Pfam" id="PF03610">
    <property type="entry name" value="EIIA-man"/>
    <property type="match status" value="1"/>
</dbReference>
<dbReference type="EMBL" id="BAAACR010000002">
    <property type="protein sequence ID" value="GAA0202526.1"/>
    <property type="molecule type" value="Genomic_DNA"/>
</dbReference>
<dbReference type="InterPro" id="IPR013789">
    <property type="entry name" value="PTS_EIIA_man"/>
</dbReference>
<keyword evidence="2" id="KW-0813">Transport</keyword>
<dbReference type="CDD" id="cd00006">
    <property type="entry name" value="PTS_IIA_man"/>
    <property type="match status" value="1"/>
</dbReference>
<organism evidence="10 11">
    <name type="scientific">Selenomonas dianae</name>
    <dbReference type="NCBI Taxonomy" id="135079"/>
    <lineage>
        <taxon>Bacteria</taxon>
        <taxon>Bacillati</taxon>
        <taxon>Bacillota</taxon>
        <taxon>Negativicutes</taxon>
        <taxon>Selenomonadales</taxon>
        <taxon>Selenomonadaceae</taxon>
        <taxon>Selenomonas</taxon>
    </lineage>
</organism>
<dbReference type="PANTHER" id="PTHR33799:SF1">
    <property type="entry name" value="PTS SYSTEM MANNOSE-SPECIFIC EIIAB COMPONENT-RELATED"/>
    <property type="match status" value="1"/>
</dbReference>
<dbReference type="InterPro" id="IPR051471">
    <property type="entry name" value="Bacterial_PTS_sugar_comp"/>
</dbReference>
<comment type="subcellular location">
    <subcellularLocation>
        <location evidence="1">Cytoplasm</location>
    </subcellularLocation>
</comment>
<dbReference type="InterPro" id="IPR004701">
    <property type="entry name" value="PTS_EIIA_man-typ"/>
</dbReference>
<keyword evidence="11" id="KW-1185">Reference proteome</keyword>
<evidence type="ECO:0000256" key="7">
    <source>
        <dbReference type="ARBA" id="ARBA00022683"/>
    </source>
</evidence>
<evidence type="ECO:0000259" key="9">
    <source>
        <dbReference type="PROSITE" id="PS51096"/>
    </source>
</evidence>
<evidence type="ECO:0000256" key="5">
    <source>
        <dbReference type="ARBA" id="ARBA00022597"/>
    </source>
</evidence>
<dbReference type="NCBIfam" id="TIGR00824">
    <property type="entry name" value="EIIA-man"/>
    <property type="match status" value="1"/>
</dbReference>
<dbReference type="PANTHER" id="PTHR33799">
    <property type="entry name" value="PTS PERMEASE-RELATED-RELATED"/>
    <property type="match status" value="1"/>
</dbReference>